<dbReference type="PANTHER" id="PTHR38459">
    <property type="entry name" value="PROPHAGE BACTOPRENOL-LINKED GLUCOSE TRANSLOCASE HOMOLOG"/>
    <property type="match status" value="1"/>
</dbReference>
<evidence type="ECO:0000256" key="3">
    <source>
        <dbReference type="ARBA" id="ARBA00022692"/>
    </source>
</evidence>
<reference evidence="9" key="2">
    <citation type="journal article" date="2021" name="PeerJ">
        <title>Extensive microbial diversity within the chicken gut microbiome revealed by metagenomics and culture.</title>
        <authorList>
            <person name="Gilroy R."/>
            <person name="Ravi A."/>
            <person name="Getino M."/>
            <person name="Pursley I."/>
            <person name="Horton D.L."/>
            <person name="Alikhan N.F."/>
            <person name="Baker D."/>
            <person name="Gharbi K."/>
            <person name="Hall N."/>
            <person name="Watson M."/>
            <person name="Adriaenssens E.M."/>
            <person name="Foster-Nyarko E."/>
            <person name="Jarju S."/>
            <person name="Secka A."/>
            <person name="Antonio M."/>
            <person name="Oren A."/>
            <person name="Chaudhuri R.R."/>
            <person name="La Ragione R."/>
            <person name="Hildebrand F."/>
            <person name="Pallen M.J."/>
        </authorList>
    </citation>
    <scope>NUCLEOTIDE SEQUENCE</scope>
    <source>
        <strain evidence="9">ChiHjej12B11-7776</strain>
    </source>
</reference>
<dbReference type="AlphaFoldDB" id="A0A9D1SPX8"/>
<evidence type="ECO:0000259" key="8">
    <source>
        <dbReference type="Pfam" id="PF04138"/>
    </source>
</evidence>
<dbReference type="GO" id="GO:0000271">
    <property type="term" value="P:polysaccharide biosynthetic process"/>
    <property type="evidence" value="ECO:0007669"/>
    <property type="project" value="InterPro"/>
</dbReference>
<organism evidence="9 10">
    <name type="scientific">Candidatus Fimimonas merdipullorum</name>
    <dbReference type="NCBI Taxonomy" id="2840822"/>
    <lineage>
        <taxon>Bacteria</taxon>
        <taxon>Pseudomonadati</taxon>
        <taxon>Myxococcota</taxon>
        <taxon>Myxococcia</taxon>
        <taxon>Myxococcales</taxon>
        <taxon>Cystobacterineae</taxon>
        <taxon>Myxococcaceae</taxon>
        <taxon>Myxococcaceae incertae sedis</taxon>
        <taxon>Candidatus Fimimonas</taxon>
    </lineage>
</organism>
<keyword evidence="4 7" id="KW-1133">Transmembrane helix</keyword>
<comment type="caution">
    <text evidence="9">The sequence shown here is derived from an EMBL/GenBank/DDBJ whole genome shotgun (WGS) entry which is preliminary data.</text>
</comment>
<evidence type="ECO:0000256" key="2">
    <source>
        <dbReference type="ARBA" id="ARBA00009399"/>
    </source>
</evidence>
<keyword evidence="5 7" id="KW-0472">Membrane</keyword>
<dbReference type="GO" id="GO:0005886">
    <property type="term" value="C:plasma membrane"/>
    <property type="evidence" value="ECO:0007669"/>
    <property type="project" value="TreeGrafter"/>
</dbReference>
<evidence type="ECO:0000256" key="6">
    <source>
        <dbReference type="SAM" id="MobiDB-lite"/>
    </source>
</evidence>
<accession>A0A9D1SPX8</accession>
<feature type="transmembrane region" description="Helical" evidence="7">
    <location>
        <begin position="105"/>
        <end position="122"/>
    </location>
</feature>
<dbReference type="InterPro" id="IPR051401">
    <property type="entry name" value="GtrA_CellWall_Glycosyl"/>
</dbReference>
<evidence type="ECO:0000256" key="5">
    <source>
        <dbReference type="ARBA" id="ARBA00023136"/>
    </source>
</evidence>
<name>A0A9D1SPX8_9BACT</name>
<evidence type="ECO:0000256" key="1">
    <source>
        <dbReference type="ARBA" id="ARBA00004141"/>
    </source>
</evidence>
<feature type="transmembrane region" description="Helical" evidence="7">
    <location>
        <begin position="12"/>
        <end position="33"/>
    </location>
</feature>
<feature type="transmembrane region" description="Helical" evidence="7">
    <location>
        <begin position="71"/>
        <end position="93"/>
    </location>
</feature>
<comment type="similarity">
    <text evidence="2">Belongs to the GtrA family.</text>
</comment>
<dbReference type="EMBL" id="DVOC01000063">
    <property type="protein sequence ID" value="HIU91075.1"/>
    <property type="molecule type" value="Genomic_DNA"/>
</dbReference>
<dbReference type="InterPro" id="IPR007267">
    <property type="entry name" value="GtrA_DPMS_TM"/>
</dbReference>
<keyword evidence="3 7" id="KW-0812">Transmembrane</keyword>
<feature type="transmembrane region" description="Helical" evidence="7">
    <location>
        <begin position="39"/>
        <end position="59"/>
    </location>
</feature>
<evidence type="ECO:0000313" key="9">
    <source>
        <dbReference type="EMBL" id="HIU91075.1"/>
    </source>
</evidence>
<proteinExistence type="inferred from homology"/>
<protein>
    <submittedName>
        <fullName evidence="9">GtrA family protein</fullName>
    </submittedName>
</protein>
<gene>
    <name evidence="9" type="ORF">IAC72_03605</name>
</gene>
<sequence>MKKEWLRVLKFTLFSLSAGIIQILTDTLLLEVAGFGELGLAWLAYLIALTASVVWNFTFNRKFTFKSANNVPVAMLKVVGYYLVFTPLSTWWTNYFVETVGINEYVVLAATMAINFVTEFLFDKFVVFRGSEDTNDVAQKQAEKNAVSEEETLQSPCMATEPAVSPDDAG</sequence>
<dbReference type="Pfam" id="PF04138">
    <property type="entry name" value="GtrA_DPMS_TM"/>
    <property type="match status" value="1"/>
</dbReference>
<dbReference type="PANTHER" id="PTHR38459:SF1">
    <property type="entry name" value="PROPHAGE BACTOPRENOL-LINKED GLUCOSE TRANSLOCASE HOMOLOG"/>
    <property type="match status" value="1"/>
</dbReference>
<evidence type="ECO:0000256" key="4">
    <source>
        <dbReference type="ARBA" id="ARBA00022989"/>
    </source>
</evidence>
<feature type="domain" description="GtrA/DPMS transmembrane" evidence="8">
    <location>
        <begin position="10"/>
        <end position="128"/>
    </location>
</feature>
<dbReference type="Proteomes" id="UP000886852">
    <property type="component" value="Unassembled WGS sequence"/>
</dbReference>
<comment type="subcellular location">
    <subcellularLocation>
        <location evidence="1">Membrane</location>
        <topology evidence="1">Multi-pass membrane protein</topology>
    </subcellularLocation>
</comment>
<evidence type="ECO:0000256" key="7">
    <source>
        <dbReference type="SAM" id="Phobius"/>
    </source>
</evidence>
<reference evidence="9" key="1">
    <citation type="submission" date="2020-10" db="EMBL/GenBank/DDBJ databases">
        <authorList>
            <person name="Gilroy R."/>
        </authorList>
    </citation>
    <scope>NUCLEOTIDE SEQUENCE</scope>
    <source>
        <strain evidence="9">ChiHjej12B11-7776</strain>
    </source>
</reference>
<feature type="region of interest" description="Disordered" evidence="6">
    <location>
        <begin position="139"/>
        <end position="170"/>
    </location>
</feature>
<evidence type="ECO:0000313" key="10">
    <source>
        <dbReference type="Proteomes" id="UP000886852"/>
    </source>
</evidence>